<evidence type="ECO:0000256" key="1">
    <source>
        <dbReference type="SAM" id="Phobius"/>
    </source>
</evidence>
<keyword evidence="1" id="KW-0812">Transmembrane</keyword>
<organism evidence="2 3">
    <name type="scientific">Archangium gephyra</name>
    <dbReference type="NCBI Taxonomy" id="48"/>
    <lineage>
        <taxon>Bacteria</taxon>
        <taxon>Pseudomonadati</taxon>
        <taxon>Myxococcota</taxon>
        <taxon>Myxococcia</taxon>
        <taxon>Myxococcales</taxon>
        <taxon>Cystobacterineae</taxon>
        <taxon>Archangiaceae</taxon>
        <taxon>Archangium</taxon>
    </lineage>
</organism>
<comment type="caution">
    <text evidence="2">The sequence shown here is derived from an EMBL/GenBank/DDBJ whole genome shotgun (WGS) entry which is preliminary data.</text>
</comment>
<dbReference type="Proteomes" id="UP000249061">
    <property type="component" value="Unassembled WGS sequence"/>
</dbReference>
<sequence length="87" mass="9801">MHWLFLLMAIGCMFMAVRTTSMPLMVVLMLASLGLLVAWIMGRHARRLGETSRDPSMMIDPVELRRLRELAEARRIAATPPTEPPAP</sequence>
<keyword evidence="1" id="KW-0472">Membrane</keyword>
<protein>
    <submittedName>
        <fullName evidence="2">Uncharacterized protein</fullName>
    </submittedName>
</protein>
<proteinExistence type="predicted"/>
<evidence type="ECO:0000313" key="2">
    <source>
        <dbReference type="EMBL" id="PZR02950.1"/>
    </source>
</evidence>
<gene>
    <name evidence="2" type="ORF">DI536_36620</name>
</gene>
<name>A0A2W5SKF7_9BACT</name>
<feature type="transmembrane region" description="Helical" evidence="1">
    <location>
        <begin position="26"/>
        <end position="42"/>
    </location>
</feature>
<dbReference type="AlphaFoldDB" id="A0A2W5SKF7"/>
<keyword evidence="1" id="KW-1133">Transmembrane helix</keyword>
<reference evidence="2 3" key="1">
    <citation type="submission" date="2017-08" db="EMBL/GenBank/DDBJ databases">
        <title>Infants hospitalized years apart are colonized by the same room-sourced microbial strains.</title>
        <authorList>
            <person name="Brooks B."/>
            <person name="Olm M.R."/>
            <person name="Firek B.A."/>
            <person name="Baker R."/>
            <person name="Thomas B.C."/>
            <person name="Morowitz M.J."/>
            <person name="Banfield J.F."/>
        </authorList>
    </citation>
    <scope>NUCLEOTIDE SEQUENCE [LARGE SCALE GENOMIC DNA]</scope>
    <source>
        <strain evidence="2">S2_003_000_R2_14</strain>
    </source>
</reference>
<accession>A0A2W5SKF7</accession>
<dbReference type="EMBL" id="QFQP01000151">
    <property type="protein sequence ID" value="PZR02950.1"/>
    <property type="molecule type" value="Genomic_DNA"/>
</dbReference>
<evidence type="ECO:0000313" key="3">
    <source>
        <dbReference type="Proteomes" id="UP000249061"/>
    </source>
</evidence>